<feature type="domain" description="RRM" evidence="4">
    <location>
        <begin position="137"/>
        <end position="216"/>
    </location>
</feature>
<dbReference type="PANTHER" id="PTHR23236">
    <property type="entry name" value="EUKARYOTIC TRANSLATION INITIATION FACTOR 4B/4H"/>
    <property type="match status" value="1"/>
</dbReference>
<evidence type="ECO:0000259" key="4">
    <source>
        <dbReference type="PROSITE" id="PS50102"/>
    </source>
</evidence>
<feature type="compositionally biased region" description="Basic and acidic residues" evidence="3">
    <location>
        <begin position="18"/>
        <end position="35"/>
    </location>
</feature>
<protein>
    <recommendedName>
        <fullName evidence="4">RRM domain-containing protein</fullName>
    </recommendedName>
</protein>
<dbReference type="RefSeq" id="XP_038779464.1">
    <property type="nucleotide sequence ID" value="XM_038923536.1"/>
</dbReference>
<dbReference type="GO" id="GO:0005730">
    <property type="term" value="C:nucleolus"/>
    <property type="evidence" value="ECO:0007669"/>
    <property type="project" value="TreeGrafter"/>
</dbReference>
<dbReference type="EMBL" id="CP064815">
    <property type="protein sequence ID" value="QPG75899.1"/>
    <property type="molecule type" value="Genomic_DNA"/>
</dbReference>
<dbReference type="InterPro" id="IPR000504">
    <property type="entry name" value="RRM_dom"/>
</dbReference>
<dbReference type="SUPFAM" id="SSF54928">
    <property type="entry name" value="RNA-binding domain, RBD"/>
    <property type="match status" value="2"/>
</dbReference>
<dbReference type="InterPro" id="IPR035979">
    <property type="entry name" value="RBD_domain_sf"/>
</dbReference>
<dbReference type="KEGG" id="bnn:FOA43_003285"/>
<organism evidence="5 6">
    <name type="scientific">Eeniella nana</name>
    <name type="common">Yeast</name>
    <name type="synonym">Brettanomyces nanus</name>
    <dbReference type="NCBI Taxonomy" id="13502"/>
    <lineage>
        <taxon>Eukaryota</taxon>
        <taxon>Fungi</taxon>
        <taxon>Dikarya</taxon>
        <taxon>Ascomycota</taxon>
        <taxon>Saccharomycotina</taxon>
        <taxon>Pichiomycetes</taxon>
        <taxon>Pichiales</taxon>
        <taxon>Pichiaceae</taxon>
        <taxon>Brettanomyces</taxon>
    </lineage>
</organism>
<feature type="compositionally biased region" description="Basic and acidic residues" evidence="3">
    <location>
        <begin position="341"/>
        <end position="363"/>
    </location>
</feature>
<dbReference type="GeneID" id="62196685"/>
<dbReference type="SMART" id="SM00360">
    <property type="entry name" value="RRM"/>
    <property type="match status" value="2"/>
</dbReference>
<evidence type="ECO:0000256" key="1">
    <source>
        <dbReference type="ARBA" id="ARBA00022884"/>
    </source>
</evidence>
<feature type="domain" description="RRM" evidence="4">
    <location>
        <begin position="243"/>
        <end position="321"/>
    </location>
</feature>
<dbReference type="Gene3D" id="3.30.70.330">
    <property type="match status" value="2"/>
</dbReference>
<evidence type="ECO:0000256" key="2">
    <source>
        <dbReference type="PROSITE-ProRule" id="PRU00176"/>
    </source>
</evidence>
<name>A0A875S879_EENNA</name>
<dbReference type="Proteomes" id="UP000662931">
    <property type="component" value="Chromosome 4"/>
</dbReference>
<dbReference type="OrthoDB" id="439808at2759"/>
<keyword evidence="6" id="KW-1185">Reference proteome</keyword>
<feature type="compositionally biased region" description="Basic and acidic residues" evidence="3">
    <location>
        <begin position="51"/>
        <end position="62"/>
    </location>
</feature>
<dbReference type="InterPro" id="IPR012677">
    <property type="entry name" value="Nucleotide-bd_a/b_plait_sf"/>
</dbReference>
<dbReference type="PANTHER" id="PTHR23236:SF11">
    <property type="entry name" value="EUKARYOTIC TRANSLATION INITIATION FACTOR 4H"/>
    <property type="match status" value="1"/>
</dbReference>
<dbReference type="SMART" id="SM00361">
    <property type="entry name" value="RRM_1"/>
    <property type="match status" value="2"/>
</dbReference>
<keyword evidence="1 2" id="KW-0694">RNA-binding</keyword>
<dbReference type="Pfam" id="PF00076">
    <property type="entry name" value="RRM_1"/>
    <property type="match status" value="2"/>
</dbReference>
<evidence type="ECO:0000256" key="3">
    <source>
        <dbReference type="SAM" id="MobiDB-lite"/>
    </source>
</evidence>
<dbReference type="GO" id="GO:0003723">
    <property type="term" value="F:RNA binding"/>
    <property type="evidence" value="ECO:0007669"/>
    <property type="project" value="UniProtKB-UniRule"/>
</dbReference>
<feature type="compositionally biased region" description="Basic and acidic residues" evidence="3">
    <location>
        <begin position="226"/>
        <end position="235"/>
    </location>
</feature>
<evidence type="ECO:0000313" key="5">
    <source>
        <dbReference type="EMBL" id="QPG75899.1"/>
    </source>
</evidence>
<feature type="region of interest" description="Disordered" evidence="3">
    <location>
        <begin position="1"/>
        <end position="138"/>
    </location>
</feature>
<evidence type="ECO:0000313" key="6">
    <source>
        <dbReference type="Proteomes" id="UP000662931"/>
    </source>
</evidence>
<dbReference type="InterPro" id="IPR003954">
    <property type="entry name" value="RRM_euk-type"/>
</dbReference>
<feature type="region of interest" description="Disordered" evidence="3">
    <location>
        <begin position="316"/>
        <end position="383"/>
    </location>
</feature>
<feature type="compositionally biased region" description="Acidic residues" evidence="3">
    <location>
        <begin position="36"/>
        <end position="50"/>
    </location>
</feature>
<dbReference type="AlphaFoldDB" id="A0A875S879"/>
<dbReference type="PROSITE" id="PS50102">
    <property type="entry name" value="RRM"/>
    <property type="match status" value="2"/>
</dbReference>
<feature type="compositionally biased region" description="Basic and acidic residues" evidence="3">
    <location>
        <begin position="69"/>
        <end position="89"/>
    </location>
</feature>
<gene>
    <name evidence="5" type="ORF">FOA43_003285</name>
</gene>
<accession>A0A875S879</accession>
<feature type="region of interest" description="Disordered" evidence="3">
    <location>
        <begin position="213"/>
        <end position="240"/>
    </location>
</feature>
<sequence length="383" mass="41503">MSKKSELKRSNKSKKGEKKVEEKAAKELKEKKEESSSESESDSSSESESESDSKPESVKSESESESESESDKSDSESEAEKVAEKKETSESESASDSESDKEDTESTDSKKRKSDDEEAEPATKKVKAKSSDDSEPATVFVGRLSWNVEDDALKEFFETKCEGVVSARVLTDRSTGRSKGFGYVDFDDKEHAEKAIQDLQGSEIDGRAVNLDMATSRPRNGSSNDRANDRAKRYGDAPSEPSDTLFVGNLSFEATYDDVRGAFEAVGSVVGIRIPTHPGTEDPRGFAYVQFGSAEEAKGAMEKLNGENINGRAIRLDYSTPKPQGNSSFGRSSRGGRGGRGGRERGSWGGRDGGRDGGRERRPAASGANSVPVHFKGSKKTFD</sequence>
<feature type="compositionally biased region" description="Acidic residues" evidence="3">
    <location>
        <begin position="93"/>
        <end position="106"/>
    </location>
</feature>
<proteinExistence type="predicted"/>
<reference evidence="5" key="1">
    <citation type="submission" date="2020-10" db="EMBL/GenBank/DDBJ databases">
        <authorList>
            <person name="Roach M.J.R."/>
        </authorList>
    </citation>
    <scope>NUCLEOTIDE SEQUENCE</scope>
    <source>
        <strain evidence="5">CBS 1945</strain>
    </source>
</reference>